<dbReference type="PRINTS" id="PR00455">
    <property type="entry name" value="HTHTETR"/>
</dbReference>
<dbReference type="GO" id="GO:0000976">
    <property type="term" value="F:transcription cis-regulatory region binding"/>
    <property type="evidence" value="ECO:0007669"/>
    <property type="project" value="TreeGrafter"/>
</dbReference>
<evidence type="ECO:0000259" key="3">
    <source>
        <dbReference type="PROSITE" id="PS50977"/>
    </source>
</evidence>
<evidence type="ECO:0000313" key="5">
    <source>
        <dbReference type="Proteomes" id="UP000608154"/>
    </source>
</evidence>
<protein>
    <submittedName>
        <fullName evidence="4">TetR family transcriptional regulator</fullName>
    </submittedName>
</protein>
<organism evidence="4 5">
    <name type="scientific">Novosphingobium endophyticum</name>
    <dbReference type="NCBI Taxonomy" id="1955250"/>
    <lineage>
        <taxon>Bacteria</taxon>
        <taxon>Pseudomonadati</taxon>
        <taxon>Pseudomonadota</taxon>
        <taxon>Alphaproteobacteria</taxon>
        <taxon>Sphingomonadales</taxon>
        <taxon>Sphingomonadaceae</taxon>
        <taxon>Novosphingobium</taxon>
    </lineage>
</organism>
<dbReference type="GO" id="GO:0003700">
    <property type="term" value="F:DNA-binding transcription factor activity"/>
    <property type="evidence" value="ECO:0007669"/>
    <property type="project" value="TreeGrafter"/>
</dbReference>
<reference evidence="4" key="1">
    <citation type="journal article" date="2014" name="Int. J. Syst. Evol. Microbiol.">
        <title>Complete genome sequence of Corynebacterium casei LMG S-19264T (=DSM 44701T), isolated from a smear-ripened cheese.</title>
        <authorList>
            <consortium name="US DOE Joint Genome Institute (JGI-PGF)"/>
            <person name="Walter F."/>
            <person name="Albersmeier A."/>
            <person name="Kalinowski J."/>
            <person name="Ruckert C."/>
        </authorList>
    </citation>
    <scope>NUCLEOTIDE SEQUENCE</scope>
    <source>
        <strain evidence="4">CGMCC 1.15095</strain>
    </source>
</reference>
<feature type="DNA-binding region" description="H-T-H motif" evidence="2">
    <location>
        <begin position="37"/>
        <end position="56"/>
    </location>
</feature>
<proteinExistence type="predicted"/>
<reference evidence="4" key="2">
    <citation type="submission" date="2020-09" db="EMBL/GenBank/DDBJ databases">
        <authorList>
            <person name="Sun Q."/>
            <person name="Zhou Y."/>
        </authorList>
    </citation>
    <scope>NUCLEOTIDE SEQUENCE</scope>
    <source>
        <strain evidence="4">CGMCC 1.15095</strain>
    </source>
</reference>
<dbReference type="PANTHER" id="PTHR30055:SF226">
    <property type="entry name" value="HTH-TYPE TRANSCRIPTIONAL REGULATOR PKSA"/>
    <property type="match status" value="1"/>
</dbReference>
<dbReference type="SUPFAM" id="SSF48498">
    <property type="entry name" value="Tetracyclin repressor-like, C-terminal domain"/>
    <property type="match status" value="1"/>
</dbReference>
<keyword evidence="1 2" id="KW-0238">DNA-binding</keyword>
<dbReference type="Gene3D" id="1.10.357.10">
    <property type="entry name" value="Tetracycline Repressor, domain 2"/>
    <property type="match status" value="1"/>
</dbReference>
<dbReference type="InterPro" id="IPR001647">
    <property type="entry name" value="HTH_TetR"/>
</dbReference>
<dbReference type="PANTHER" id="PTHR30055">
    <property type="entry name" value="HTH-TYPE TRANSCRIPTIONAL REGULATOR RUTR"/>
    <property type="match status" value="1"/>
</dbReference>
<comment type="caution">
    <text evidence="4">The sequence shown here is derived from an EMBL/GenBank/DDBJ whole genome shotgun (WGS) entry which is preliminary data.</text>
</comment>
<dbReference type="Pfam" id="PF00440">
    <property type="entry name" value="TetR_N"/>
    <property type="match status" value="1"/>
</dbReference>
<dbReference type="RefSeq" id="WP_188773119.1">
    <property type="nucleotide sequence ID" value="NZ_BMHK01000051.1"/>
</dbReference>
<dbReference type="AlphaFoldDB" id="A0A916TVK5"/>
<name>A0A916TVK5_9SPHN</name>
<gene>
    <name evidence="4" type="ORF">GCM10011494_37800</name>
</gene>
<sequence>MPKRGQPTRKDEAEARRSQILDQAIRLIGFKGYRGFTLQQLASQCGLTNGGVLYHFPSKEDVLTGVLGELERRMVKGIMTHIGGTVGIPGEGPLSRDVVLQIMRGMLSQTSAEAEVIRLLTMLQIEALDPDHPAHERIMQNSRSTFDRFSALFEPLCHDPRVVARQALAMMNGLYLLWLEDPCFDLIVEWDRAIEKLLPDNVRGKGE</sequence>
<keyword evidence="5" id="KW-1185">Reference proteome</keyword>
<dbReference type="SUPFAM" id="SSF46689">
    <property type="entry name" value="Homeodomain-like"/>
    <property type="match status" value="1"/>
</dbReference>
<dbReference type="InterPro" id="IPR009057">
    <property type="entry name" value="Homeodomain-like_sf"/>
</dbReference>
<dbReference type="InterPro" id="IPR050109">
    <property type="entry name" value="HTH-type_TetR-like_transc_reg"/>
</dbReference>
<dbReference type="PROSITE" id="PS50977">
    <property type="entry name" value="HTH_TETR_2"/>
    <property type="match status" value="1"/>
</dbReference>
<dbReference type="InterPro" id="IPR036271">
    <property type="entry name" value="Tet_transcr_reg_TetR-rel_C_sf"/>
</dbReference>
<evidence type="ECO:0000313" key="4">
    <source>
        <dbReference type="EMBL" id="GGC15382.1"/>
    </source>
</evidence>
<dbReference type="Proteomes" id="UP000608154">
    <property type="component" value="Unassembled WGS sequence"/>
</dbReference>
<dbReference type="EMBL" id="BMHK01000051">
    <property type="protein sequence ID" value="GGC15382.1"/>
    <property type="molecule type" value="Genomic_DNA"/>
</dbReference>
<evidence type="ECO:0000256" key="1">
    <source>
        <dbReference type="ARBA" id="ARBA00023125"/>
    </source>
</evidence>
<accession>A0A916TVK5</accession>
<evidence type="ECO:0000256" key="2">
    <source>
        <dbReference type="PROSITE-ProRule" id="PRU00335"/>
    </source>
</evidence>
<feature type="domain" description="HTH tetR-type" evidence="3">
    <location>
        <begin position="14"/>
        <end position="74"/>
    </location>
</feature>